<evidence type="ECO:0000313" key="3">
    <source>
        <dbReference type="Proteomes" id="UP000035721"/>
    </source>
</evidence>
<accession>A0A077LUQ8</accession>
<keyword evidence="1" id="KW-1133">Transmembrane helix</keyword>
<feature type="transmembrane region" description="Helical" evidence="1">
    <location>
        <begin position="25"/>
        <end position="47"/>
    </location>
</feature>
<gene>
    <name evidence="2" type="ORF">BN12_1260010</name>
</gene>
<protein>
    <submittedName>
        <fullName evidence="2">Uncharacterized protein</fullName>
    </submittedName>
</protein>
<dbReference type="AlphaFoldDB" id="A0A077LUQ8"/>
<comment type="caution">
    <text evidence="2">The sequence shown here is derived from an EMBL/GenBank/DDBJ whole genome shotgun (WGS) entry which is preliminary data.</text>
</comment>
<evidence type="ECO:0000313" key="2">
    <source>
        <dbReference type="EMBL" id="CCH76432.1"/>
    </source>
</evidence>
<feature type="transmembrane region" description="Helical" evidence="1">
    <location>
        <begin position="121"/>
        <end position="143"/>
    </location>
</feature>
<keyword evidence="1" id="KW-0472">Membrane</keyword>
<dbReference type="EMBL" id="CAJB01000031">
    <property type="protein sequence ID" value="CCH76432.1"/>
    <property type="molecule type" value="Genomic_DNA"/>
</dbReference>
<dbReference type="STRING" id="1194083.BN12_1260010"/>
<keyword evidence="3" id="KW-1185">Reference proteome</keyword>
<proteinExistence type="predicted"/>
<reference evidence="2 3" key="1">
    <citation type="journal article" date="2013" name="ISME J.">
        <title>A metabolic model for members of the genus Tetrasphaera involved in enhanced biological phosphorus removal.</title>
        <authorList>
            <person name="Kristiansen R."/>
            <person name="Nguyen H.T.T."/>
            <person name="Saunders A.M."/>
            <person name="Nielsen J.L."/>
            <person name="Wimmer R."/>
            <person name="Le V.Q."/>
            <person name="McIlroy S.J."/>
            <person name="Petrovski S."/>
            <person name="Seviour R.J."/>
            <person name="Calteau A."/>
            <person name="Nielsen K.L."/>
            <person name="Nielsen P.H."/>
        </authorList>
    </citation>
    <scope>NUCLEOTIDE SEQUENCE [LARGE SCALE GENOMIC DNA]</scope>
    <source>
        <strain evidence="2 3">T1-X7</strain>
    </source>
</reference>
<dbReference type="Proteomes" id="UP000035721">
    <property type="component" value="Unassembled WGS sequence"/>
</dbReference>
<keyword evidence="1" id="KW-0812">Transmembrane</keyword>
<dbReference type="RefSeq" id="WP_235432403.1">
    <property type="nucleotide sequence ID" value="NZ_HF570958.1"/>
</dbReference>
<sequence length="145" mass="15431">MTGPLRRWLHGLDLPTLAHASPTRILLVCGLLLVQFATANVVVRLVLAGVGAIKPSGQPQPSDQLRGGRLLGPMERVVILGLGLAGEVTAAGVVVAAKGLIRWPELQARARAPDRPSIDEVTEYFLVGSFVSWLVALVSLWLAQT</sequence>
<organism evidence="2 3">
    <name type="scientific">Nostocoides japonicum T1-X7</name>
    <dbReference type="NCBI Taxonomy" id="1194083"/>
    <lineage>
        <taxon>Bacteria</taxon>
        <taxon>Bacillati</taxon>
        <taxon>Actinomycetota</taxon>
        <taxon>Actinomycetes</taxon>
        <taxon>Micrococcales</taxon>
        <taxon>Intrasporangiaceae</taxon>
        <taxon>Nostocoides</taxon>
    </lineage>
</organism>
<name>A0A077LUQ8_9MICO</name>
<feature type="transmembrane region" description="Helical" evidence="1">
    <location>
        <begin position="77"/>
        <end position="101"/>
    </location>
</feature>
<evidence type="ECO:0000256" key="1">
    <source>
        <dbReference type="SAM" id="Phobius"/>
    </source>
</evidence>